<dbReference type="Proteomes" id="UP001180724">
    <property type="component" value="Unassembled WGS sequence"/>
</dbReference>
<dbReference type="EMBL" id="JAVRFH010000274">
    <property type="protein sequence ID" value="MDT0616676.1"/>
    <property type="molecule type" value="Genomic_DNA"/>
</dbReference>
<evidence type="ECO:0000313" key="2">
    <source>
        <dbReference type="Proteomes" id="UP001180724"/>
    </source>
</evidence>
<sequence>MIERLADGGLPEPRAAALVDALCEAARDQIAQDLVRQILPLRERHDAAWDWITRDSLSHQLRALVTALATALGNPQDTTAAHGYVRAMVSGGGDGSRGAA</sequence>
<gene>
    <name evidence="1" type="ORF">RM812_42115</name>
</gene>
<protein>
    <submittedName>
        <fullName evidence="1">Uncharacterized protein</fullName>
    </submittedName>
</protein>
<proteinExistence type="predicted"/>
<evidence type="ECO:0000313" key="1">
    <source>
        <dbReference type="EMBL" id="MDT0616676.1"/>
    </source>
</evidence>
<accession>A0ABU3B2J1</accession>
<name>A0ABU3B2J1_9ACTN</name>
<dbReference type="RefSeq" id="WP_311586288.1">
    <property type="nucleotide sequence ID" value="NZ_JAVRFH010000274.1"/>
</dbReference>
<keyword evidence="2" id="KW-1185">Reference proteome</keyword>
<comment type="caution">
    <text evidence="1">The sequence shown here is derived from an EMBL/GenBank/DDBJ whole genome shotgun (WGS) entry which is preliminary data.</text>
</comment>
<organism evidence="1 2">
    <name type="scientific">Streptomyces lancefieldiae</name>
    <dbReference type="NCBI Taxonomy" id="3075520"/>
    <lineage>
        <taxon>Bacteria</taxon>
        <taxon>Bacillati</taxon>
        <taxon>Actinomycetota</taxon>
        <taxon>Actinomycetes</taxon>
        <taxon>Kitasatosporales</taxon>
        <taxon>Streptomycetaceae</taxon>
        <taxon>Streptomyces</taxon>
    </lineage>
</organism>
<reference evidence="1" key="1">
    <citation type="submission" date="2024-05" db="EMBL/GenBank/DDBJ databases">
        <title>30 novel species of actinomycetes from the DSMZ collection.</title>
        <authorList>
            <person name="Nouioui I."/>
        </authorList>
    </citation>
    <scope>NUCLEOTIDE SEQUENCE</scope>
    <source>
        <strain evidence="1">DSM 40712</strain>
    </source>
</reference>